<sequence length="76" mass="8995">MDKKQDSDEEILWFSKKTIYAWWFLPPYIEVCTLTKKIVDGCMQFKELLFSSKDFGLLWEESRLASCFGLSCKDQV</sequence>
<reference evidence="2" key="1">
    <citation type="journal article" date="2017" name="Nature">
        <title>The sunflower genome provides insights into oil metabolism, flowering and Asterid evolution.</title>
        <authorList>
            <person name="Badouin H."/>
            <person name="Gouzy J."/>
            <person name="Grassa C.J."/>
            <person name="Murat F."/>
            <person name="Staton S.E."/>
            <person name="Cottret L."/>
            <person name="Lelandais-Briere C."/>
            <person name="Owens G.L."/>
            <person name="Carrere S."/>
            <person name="Mayjonade B."/>
            <person name="Legrand L."/>
            <person name="Gill N."/>
            <person name="Kane N.C."/>
            <person name="Bowers J.E."/>
            <person name="Hubner S."/>
            <person name="Bellec A."/>
            <person name="Berard A."/>
            <person name="Berges H."/>
            <person name="Blanchet N."/>
            <person name="Boniface M.C."/>
            <person name="Brunel D."/>
            <person name="Catrice O."/>
            <person name="Chaidir N."/>
            <person name="Claudel C."/>
            <person name="Donnadieu C."/>
            <person name="Faraut T."/>
            <person name="Fievet G."/>
            <person name="Helmstetter N."/>
            <person name="King M."/>
            <person name="Knapp S.J."/>
            <person name="Lai Z."/>
            <person name="Le Paslier M.C."/>
            <person name="Lippi Y."/>
            <person name="Lorenzon L."/>
            <person name="Mandel J.R."/>
            <person name="Marage G."/>
            <person name="Marchand G."/>
            <person name="Marquand E."/>
            <person name="Bret-Mestries E."/>
            <person name="Morien E."/>
            <person name="Nambeesan S."/>
            <person name="Nguyen T."/>
            <person name="Pegot-Espagnet P."/>
            <person name="Pouilly N."/>
            <person name="Raftis F."/>
            <person name="Sallet E."/>
            <person name="Schiex T."/>
            <person name="Thomas J."/>
            <person name="Vandecasteele C."/>
            <person name="Vares D."/>
            <person name="Vear F."/>
            <person name="Vautrin S."/>
            <person name="Crespi M."/>
            <person name="Mangin B."/>
            <person name="Burke J.M."/>
            <person name="Salse J."/>
            <person name="Munos S."/>
            <person name="Vincourt P."/>
            <person name="Rieseberg L.H."/>
            <person name="Langlade N.B."/>
        </authorList>
    </citation>
    <scope>NUCLEOTIDE SEQUENCE [LARGE SCALE GENOMIC DNA]</scope>
    <source>
        <strain evidence="2">cv. SF193</strain>
    </source>
</reference>
<accession>A0A251V0Y3</accession>
<name>A0A251V0Y3_HELAN</name>
<keyword evidence="2" id="KW-1185">Reference proteome</keyword>
<organism evidence="1 2">
    <name type="scientific">Helianthus annuus</name>
    <name type="common">Common sunflower</name>
    <dbReference type="NCBI Taxonomy" id="4232"/>
    <lineage>
        <taxon>Eukaryota</taxon>
        <taxon>Viridiplantae</taxon>
        <taxon>Streptophyta</taxon>
        <taxon>Embryophyta</taxon>
        <taxon>Tracheophyta</taxon>
        <taxon>Spermatophyta</taxon>
        <taxon>Magnoliopsida</taxon>
        <taxon>eudicotyledons</taxon>
        <taxon>Gunneridae</taxon>
        <taxon>Pentapetalae</taxon>
        <taxon>asterids</taxon>
        <taxon>campanulids</taxon>
        <taxon>Asterales</taxon>
        <taxon>Asteraceae</taxon>
        <taxon>Asteroideae</taxon>
        <taxon>Heliantheae alliance</taxon>
        <taxon>Heliantheae</taxon>
        <taxon>Helianthus</taxon>
    </lineage>
</organism>
<dbReference type="Proteomes" id="UP000215914">
    <property type="component" value="Chromosome 4"/>
</dbReference>
<dbReference type="AlphaFoldDB" id="A0A251V0Y3"/>
<protein>
    <submittedName>
        <fullName evidence="1">Uncharacterized protein</fullName>
    </submittedName>
</protein>
<evidence type="ECO:0000313" key="1">
    <source>
        <dbReference type="EMBL" id="OTG28776.1"/>
    </source>
</evidence>
<dbReference type="InParanoid" id="A0A251V0Y3"/>
<gene>
    <name evidence="1" type="ORF">HannXRQ_Chr04g0115011</name>
</gene>
<proteinExistence type="predicted"/>
<evidence type="ECO:0000313" key="2">
    <source>
        <dbReference type="Proteomes" id="UP000215914"/>
    </source>
</evidence>
<dbReference type="EMBL" id="CM007893">
    <property type="protein sequence ID" value="OTG28776.1"/>
    <property type="molecule type" value="Genomic_DNA"/>
</dbReference>